<keyword evidence="1" id="KW-0802">TPR repeat</keyword>
<dbReference type="EMBL" id="CP036172">
    <property type="protein sequence ID" value="QSZ67411.1"/>
    <property type="molecule type" value="Genomic_DNA"/>
</dbReference>
<proteinExistence type="predicted"/>
<gene>
    <name evidence="2" type="ORF">RJ40_07790</name>
</gene>
<evidence type="ECO:0000256" key="1">
    <source>
        <dbReference type="PROSITE-ProRule" id="PRU00339"/>
    </source>
</evidence>
<dbReference type="SMART" id="SM00028">
    <property type="entry name" value="TPR"/>
    <property type="match status" value="6"/>
</dbReference>
<keyword evidence="3" id="KW-1185">Reference proteome</keyword>
<dbReference type="InterPro" id="IPR019734">
    <property type="entry name" value="TPR_rpt"/>
</dbReference>
<protein>
    <submittedName>
        <fullName evidence="2">Tetratricopeptide repeat protein</fullName>
    </submittedName>
</protein>
<reference evidence="2" key="1">
    <citation type="journal article" date="2001" name="Int. J. Syst. Evol. Microbiol.">
        <title>Methanofollis aquaemaris sp. nov., a methanogen isolated from an aquaculture fish pond.</title>
        <authorList>
            <person name="Lai M.C."/>
            <person name="Chen S.C."/>
        </authorList>
    </citation>
    <scope>NUCLEOTIDE SEQUENCE</scope>
    <source>
        <strain evidence="2">N2F9704</strain>
    </source>
</reference>
<evidence type="ECO:0000313" key="2">
    <source>
        <dbReference type="EMBL" id="QSZ67411.1"/>
    </source>
</evidence>
<dbReference type="KEGG" id="maqe:RJ40_07790"/>
<dbReference type="Pfam" id="PF13181">
    <property type="entry name" value="TPR_8"/>
    <property type="match status" value="1"/>
</dbReference>
<sequence>MEITVARSFFWEHIWATLWEENDADPEESALLHLFLIRRGRDIGFAAHVATEAFSDEQAKKKFREALSRALSRDVPELAGKERTDYFWHCYIEKLERGDLRGARMMETALAAGVGTDDGYLAPPVPAGESPGMRCWTQQEKAIVTHLARWSDLYFEAPFFTDFPKTQIIPAELETASFTFVTLGKLLGGAIPPGGAESFEKYVDDAAASIALFWFIGMKRKEQIALLNTTYPFSIEEETLDAFVDLFDDYETLLEDATDLVRRGFGEEARTVYAYIILHDRNPIHRHAAYTNLAVLFRDDDETGRAVECAERALSVLEAGADPDPHLLALARKDVGETNFLDGNIESAGIAISSAIRAAEDLPPEQAAPLLWGIASSLRRIGQFEDEYAVLTRVLDLEDTGEAMDAAMERLFSMDQYAKPNGTFDRKGLFEVEKRRKYLDYFGKGAALLQTFQFERAITCFEAALSLSRDPELLRNTGIAHRLYGSPEKARTLLEEVLEGCSDDLYALVHLGLLVGGDRGRDRIRTAVDEAVRQGADLALVLYPVVQHAAFSPEDGIITKIERYADLPTQEGKRSLFYLGVGTALADLGFQQEANTCYRRALKANPPAPVRARVLRNIGALAADGDEYERAASLLGQALLAAPRDPTVWHRLSRVRTALGDAGGAAEAAREAARLAPTDETYQQEKVLRAAKEEVPPPAPEDPIAAELITAGERLIEHQAGVPAALRAYAAAAARLGLDPDEQTREGNALSERARLFTLIRGA</sequence>
<dbReference type="AlphaFoldDB" id="A0A8A3S6Q8"/>
<organism evidence="2 3">
    <name type="scientific">Methanofollis aquaemaris</name>
    <dbReference type="NCBI Taxonomy" id="126734"/>
    <lineage>
        <taxon>Archaea</taxon>
        <taxon>Methanobacteriati</taxon>
        <taxon>Methanobacteriota</taxon>
        <taxon>Stenosarchaea group</taxon>
        <taxon>Methanomicrobia</taxon>
        <taxon>Methanomicrobiales</taxon>
        <taxon>Methanomicrobiaceae</taxon>
        <taxon>Methanofollis</taxon>
    </lineage>
</organism>
<dbReference type="RefSeq" id="WP_265580300.1">
    <property type="nucleotide sequence ID" value="NZ_CP036172.1"/>
</dbReference>
<reference evidence="2" key="2">
    <citation type="submission" date="2019-02" db="EMBL/GenBank/DDBJ databases">
        <authorList>
            <person name="Chen S.-C."/>
            <person name="Chien H.-H."/>
            <person name="Lai M.-C."/>
        </authorList>
    </citation>
    <scope>NUCLEOTIDE SEQUENCE</scope>
    <source>
        <strain evidence="2">N2F9704</strain>
    </source>
</reference>
<dbReference type="Gene3D" id="1.25.40.10">
    <property type="entry name" value="Tetratricopeptide repeat domain"/>
    <property type="match status" value="3"/>
</dbReference>
<dbReference type="PROSITE" id="PS50005">
    <property type="entry name" value="TPR"/>
    <property type="match status" value="1"/>
</dbReference>
<evidence type="ECO:0000313" key="3">
    <source>
        <dbReference type="Proteomes" id="UP001042704"/>
    </source>
</evidence>
<dbReference type="InterPro" id="IPR011990">
    <property type="entry name" value="TPR-like_helical_dom_sf"/>
</dbReference>
<accession>A0A8A3S6Q8</accession>
<feature type="repeat" description="TPR" evidence="1">
    <location>
        <begin position="612"/>
        <end position="645"/>
    </location>
</feature>
<dbReference type="SUPFAM" id="SSF48452">
    <property type="entry name" value="TPR-like"/>
    <property type="match status" value="2"/>
</dbReference>
<dbReference type="Proteomes" id="UP001042704">
    <property type="component" value="Chromosome"/>
</dbReference>
<name>A0A8A3S6Q8_9EURY</name>
<dbReference type="GeneID" id="76424255"/>